<dbReference type="CDD" id="cd04301">
    <property type="entry name" value="NAT_SF"/>
    <property type="match status" value="1"/>
</dbReference>
<proteinExistence type="predicted"/>
<evidence type="ECO:0000313" key="5">
    <source>
        <dbReference type="Proteomes" id="UP000398389"/>
    </source>
</evidence>
<sequence length="153" mass="17794">MTATIRLITEADKPQWVELWHKYLKFYASTGIPSDLPDTVTDTTFARFLDDKEPMACFVAEDDETHKLIGFANFLWHRNTWAVEDRIYLNDLFVDESVRCGGVGRKLIEAIYKYGDEHGMPSVYWMTQVFNHRAQLLYTKAGVRDGFVTYSRP</sequence>
<dbReference type="SUPFAM" id="SSF55729">
    <property type="entry name" value="Acyl-CoA N-acyltransferases (Nat)"/>
    <property type="match status" value="1"/>
</dbReference>
<dbReference type="InterPro" id="IPR016181">
    <property type="entry name" value="Acyl_CoA_acyltransferase"/>
</dbReference>
<evidence type="ECO:0000259" key="3">
    <source>
        <dbReference type="PROSITE" id="PS51186"/>
    </source>
</evidence>
<dbReference type="EMBL" id="CABVLU010000001">
    <property type="protein sequence ID" value="VVT45438.1"/>
    <property type="molecule type" value="Genomic_DNA"/>
</dbReference>
<dbReference type="InterPro" id="IPR051016">
    <property type="entry name" value="Diverse_Substrate_AcTransf"/>
</dbReference>
<dbReference type="Pfam" id="PF00583">
    <property type="entry name" value="Acetyltransf_1"/>
    <property type="match status" value="1"/>
</dbReference>
<dbReference type="OrthoDB" id="7305308at2759"/>
<organism evidence="4 5">
    <name type="scientific">Magnusiomyces paraingens</name>
    <dbReference type="NCBI Taxonomy" id="2606893"/>
    <lineage>
        <taxon>Eukaryota</taxon>
        <taxon>Fungi</taxon>
        <taxon>Dikarya</taxon>
        <taxon>Ascomycota</taxon>
        <taxon>Saccharomycotina</taxon>
        <taxon>Dipodascomycetes</taxon>
        <taxon>Dipodascales</taxon>
        <taxon>Dipodascaceae</taxon>
        <taxon>Magnusiomyces</taxon>
    </lineage>
</organism>
<evidence type="ECO:0000313" key="4">
    <source>
        <dbReference type="EMBL" id="VVT45438.1"/>
    </source>
</evidence>
<reference evidence="4 5" key="1">
    <citation type="submission" date="2019-09" db="EMBL/GenBank/DDBJ databases">
        <authorList>
            <person name="Brejova B."/>
        </authorList>
    </citation>
    <scope>NUCLEOTIDE SEQUENCE [LARGE SCALE GENOMIC DNA]</scope>
</reference>
<keyword evidence="1" id="KW-0808">Transferase</keyword>
<name>A0A5E8B2E5_9ASCO</name>
<protein>
    <recommendedName>
        <fullName evidence="3">N-acetyltransferase domain-containing protein</fullName>
    </recommendedName>
</protein>
<dbReference type="Gene3D" id="3.40.630.30">
    <property type="match status" value="1"/>
</dbReference>
<feature type="domain" description="N-acetyltransferase" evidence="3">
    <location>
        <begin position="3"/>
        <end position="153"/>
    </location>
</feature>
<keyword evidence="5" id="KW-1185">Reference proteome</keyword>
<evidence type="ECO:0000256" key="1">
    <source>
        <dbReference type="ARBA" id="ARBA00022679"/>
    </source>
</evidence>
<dbReference type="PANTHER" id="PTHR10545:SF29">
    <property type="entry name" value="GH14572P-RELATED"/>
    <property type="match status" value="1"/>
</dbReference>
<keyword evidence="2" id="KW-0012">Acyltransferase</keyword>
<dbReference type="PROSITE" id="PS51186">
    <property type="entry name" value="GNAT"/>
    <property type="match status" value="1"/>
</dbReference>
<dbReference type="GO" id="GO:0005737">
    <property type="term" value="C:cytoplasm"/>
    <property type="evidence" value="ECO:0007669"/>
    <property type="project" value="TreeGrafter"/>
</dbReference>
<dbReference type="PANTHER" id="PTHR10545">
    <property type="entry name" value="DIAMINE N-ACETYLTRANSFERASE"/>
    <property type="match status" value="1"/>
</dbReference>
<dbReference type="RefSeq" id="XP_031851364.1">
    <property type="nucleotide sequence ID" value="XM_031995473.1"/>
</dbReference>
<dbReference type="InterPro" id="IPR000182">
    <property type="entry name" value="GNAT_dom"/>
</dbReference>
<evidence type="ECO:0000256" key="2">
    <source>
        <dbReference type="ARBA" id="ARBA00023315"/>
    </source>
</evidence>
<dbReference type="GeneID" id="43579573"/>
<dbReference type="Proteomes" id="UP000398389">
    <property type="component" value="Unassembled WGS sequence"/>
</dbReference>
<gene>
    <name evidence="4" type="ORF">SAPINGB_P000750</name>
</gene>
<dbReference type="GO" id="GO:0008080">
    <property type="term" value="F:N-acetyltransferase activity"/>
    <property type="evidence" value="ECO:0007669"/>
    <property type="project" value="TreeGrafter"/>
</dbReference>
<dbReference type="AlphaFoldDB" id="A0A5E8B2E5"/>
<accession>A0A5E8B2E5</accession>